<dbReference type="RefSeq" id="WP_069716645.1">
    <property type="nucleotide sequence ID" value="NZ_MJEH01000013.1"/>
</dbReference>
<dbReference type="GO" id="GO:0004725">
    <property type="term" value="F:protein tyrosine phosphatase activity"/>
    <property type="evidence" value="ECO:0007669"/>
    <property type="project" value="InterPro"/>
</dbReference>
<feature type="active site" description="Proton donor" evidence="4">
    <location>
        <position position="118"/>
    </location>
</feature>
<protein>
    <recommendedName>
        <fullName evidence="5">Phosphotyrosine protein phosphatase I domain-containing protein</fullName>
    </recommendedName>
</protein>
<evidence type="ECO:0000256" key="1">
    <source>
        <dbReference type="ARBA" id="ARBA00011063"/>
    </source>
</evidence>
<dbReference type="PANTHER" id="PTHR11717:SF31">
    <property type="entry name" value="LOW MOLECULAR WEIGHT PROTEIN-TYROSINE-PHOSPHATASE ETP-RELATED"/>
    <property type="match status" value="1"/>
</dbReference>
<keyword evidence="2" id="KW-0378">Hydrolase</keyword>
<dbReference type="InterPro" id="IPR023485">
    <property type="entry name" value="Ptyr_pPase"/>
</dbReference>
<comment type="similarity">
    <text evidence="1">Belongs to the low molecular weight phosphotyrosine protein phosphatase family.</text>
</comment>
<name>A0A1E5LGV3_9BACI</name>
<evidence type="ECO:0000256" key="2">
    <source>
        <dbReference type="ARBA" id="ARBA00022801"/>
    </source>
</evidence>
<accession>A0A1E5LGV3</accession>
<dbReference type="Pfam" id="PF01451">
    <property type="entry name" value="LMWPc"/>
    <property type="match status" value="1"/>
</dbReference>
<dbReference type="SMART" id="SM00226">
    <property type="entry name" value="LMWPc"/>
    <property type="match status" value="1"/>
</dbReference>
<organism evidence="6 7">
    <name type="scientific">Bacillus solimangrovi</name>
    <dbReference type="NCBI Taxonomy" id="1305675"/>
    <lineage>
        <taxon>Bacteria</taxon>
        <taxon>Bacillati</taxon>
        <taxon>Bacillota</taxon>
        <taxon>Bacilli</taxon>
        <taxon>Bacillales</taxon>
        <taxon>Bacillaceae</taxon>
        <taxon>Bacillus</taxon>
    </lineage>
</organism>
<feature type="domain" description="Phosphotyrosine protein phosphatase I" evidence="5">
    <location>
        <begin position="2"/>
        <end position="144"/>
    </location>
</feature>
<feature type="active site" evidence="4">
    <location>
        <position position="14"/>
    </location>
</feature>
<dbReference type="AlphaFoldDB" id="A0A1E5LGV3"/>
<dbReference type="Gene3D" id="3.40.50.2300">
    <property type="match status" value="1"/>
</dbReference>
<dbReference type="CDD" id="cd16344">
    <property type="entry name" value="LMWPAP"/>
    <property type="match status" value="1"/>
</dbReference>
<evidence type="ECO:0000256" key="4">
    <source>
        <dbReference type="PIRSR" id="PIRSR617867-1"/>
    </source>
</evidence>
<dbReference type="STRING" id="1305675.BFG57_12310"/>
<feature type="active site" description="Nucleophile" evidence="4">
    <location>
        <position position="8"/>
    </location>
</feature>
<dbReference type="InterPro" id="IPR036196">
    <property type="entry name" value="Ptyr_pPase_sf"/>
</dbReference>
<comment type="caution">
    <text evidence="6">The sequence shown here is derived from an EMBL/GenBank/DDBJ whole genome shotgun (WGS) entry which is preliminary data.</text>
</comment>
<dbReference type="Proteomes" id="UP000095209">
    <property type="component" value="Unassembled WGS sequence"/>
</dbReference>
<reference evidence="6 7" key="1">
    <citation type="submission" date="2016-08" db="EMBL/GenBank/DDBJ databases">
        <title>Genome of Bacillus solimangrovi GH2-4.</title>
        <authorList>
            <person name="Lim S."/>
            <person name="Kim B.-C."/>
        </authorList>
    </citation>
    <scope>NUCLEOTIDE SEQUENCE [LARGE SCALE GENOMIC DNA]</scope>
    <source>
        <strain evidence="6 7">GH2-4</strain>
    </source>
</reference>
<dbReference type="PRINTS" id="PR00719">
    <property type="entry name" value="LMWPTPASE"/>
</dbReference>
<gene>
    <name evidence="6" type="ORF">BFG57_12310</name>
</gene>
<sequence>MKKILFVCTGNTCRSPMAEAIFNAKTGETFEAKSAGIFAAQGSSASPQAIQVLKEKDIDFSHSSRILDRDLLEWADVILTMTSGHKQVIKQQYPNVAEKVHVLQQFVDIDSDLVDISDPYGGSVSIYRQTSGEIESAINKLIVQLTKS</sequence>
<evidence type="ECO:0000256" key="3">
    <source>
        <dbReference type="ARBA" id="ARBA00022912"/>
    </source>
</evidence>
<evidence type="ECO:0000259" key="5">
    <source>
        <dbReference type="SMART" id="SM00226"/>
    </source>
</evidence>
<keyword evidence="3" id="KW-0904">Protein phosphatase</keyword>
<keyword evidence="7" id="KW-1185">Reference proteome</keyword>
<proteinExistence type="inferred from homology"/>
<dbReference type="PANTHER" id="PTHR11717">
    <property type="entry name" value="LOW MOLECULAR WEIGHT PROTEIN TYROSINE PHOSPHATASE"/>
    <property type="match status" value="1"/>
</dbReference>
<dbReference type="InterPro" id="IPR017867">
    <property type="entry name" value="Tyr_phospatase_low_mol_wt"/>
</dbReference>
<dbReference type="OrthoDB" id="9784339at2"/>
<dbReference type="EMBL" id="MJEH01000013">
    <property type="protein sequence ID" value="OEH93303.1"/>
    <property type="molecule type" value="Genomic_DNA"/>
</dbReference>
<dbReference type="InterPro" id="IPR050438">
    <property type="entry name" value="LMW_PTPase"/>
</dbReference>
<evidence type="ECO:0000313" key="6">
    <source>
        <dbReference type="EMBL" id="OEH93303.1"/>
    </source>
</evidence>
<dbReference type="SUPFAM" id="SSF52788">
    <property type="entry name" value="Phosphotyrosine protein phosphatases I"/>
    <property type="match status" value="1"/>
</dbReference>
<evidence type="ECO:0000313" key="7">
    <source>
        <dbReference type="Proteomes" id="UP000095209"/>
    </source>
</evidence>